<feature type="region of interest" description="Disordered" evidence="1">
    <location>
        <begin position="236"/>
        <end position="255"/>
    </location>
</feature>
<dbReference type="GeneID" id="9803452"/>
<evidence type="ECO:0000256" key="1">
    <source>
        <dbReference type="SAM" id="MobiDB-lite"/>
    </source>
</evidence>
<dbReference type="EMBL" id="WUAV01000003">
    <property type="protein sequence ID" value="KAF1760917.1"/>
    <property type="molecule type" value="Genomic_DNA"/>
</dbReference>
<feature type="region of interest" description="Disordered" evidence="1">
    <location>
        <begin position="424"/>
        <end position="458"/>
    </location>
</feature>
<dbReference type="AlphaFoldDB" id="A0A6A5H0Y1"/>
<dbReference type="RefSeq" id="XP_053586822.1">
    <property type="nucleotide sequence ID" value="XM_053727245.1"/>
</dbReference>
<feature type="region of interest" description="Disordered" evidence="1">
    <location>
        <begin position="1"/>
        <end position="21"/>
    </location>
</feature>
<accession>A0A6A5H0Y1</accession>
<evidence type="ECO:0008006" key="4">
    <source>
        <dbReference type="Google" id="ProtNLM"/>
    </source>
</evidence>
<dbReference type="Proteomes" id="UP000483820">
    <property type="component" value="Chromosome III"/>
</dbReference>
<feature type="compositionally biased region" description="Basic and acidic residues" evidence="1">
    <location>
        <begin position="195"/>
        <end position="212"/>
    </location>
</feature>
<reference evidence="2 3" key="1">
    <citation type="submission" date="2019-12" db="EMBL/GenBank/DDBJ databases">
        <title>Chromosome-level assembly of the Caenorhabditis remanei genome.</title>
        <authorList>
            <person name="Teterina A.A."/>
            <person name="Willis J.H."/>
            <person name="Phillips P.C."/>
        </authorList>
    </citation>
    <scope>NUCLEOTIDE SEQUENCE [LARGE SCALE GENOMIC DNA]</scope>
    <source>
        <strain evidence="2 3">PX506</strain>
        <tissue evidence="2">Whole organism</tissue>
    </source>
</reference>
<organism evidence="2 3">
    <name type="scientific">Caenorhabditis remanei</name>
    <name type="common">Caenorhabditis vulgaris</name>
    <dbReference type="NCBI Taxonomy" id="31234"/>
    <lineage>
        <taxon>Eukaryota</taxon>
        <taxon>Metazoa</taxon>
        <taxon>Ecdysozoa</taxon>
        <taxon>Nematoda</taxon>
        <taxon>Chromadorea</taxon>
        <taxon>Rhabditida</taxon>
        <taxon>Rhabditina</taxon>
        <taxon>Rhabditomorpha</taxon>
        <taxon>Rhabditoidea</taxon>
        <taxon>Rhabditidae</taxon>
        <taxon>Peloderinae</taxon>
        <taxon>Caenorhabditis</taxon>
    </lineage>
</organism>
<dbReference type="CTD" id="9803452"/>
<comment type="caution">
    <text evidence="2">The sequence shown here is derived from an EMBL/GenBank/DDBJ whole genome shotgun (WGS) entry which is preliminary data.</text>
</comment>
<gene>
    <name evidence="2" type="ORF">GCK72_009170</name>
</gene>
<proteinExistence type="predicted"/>
<dbReference type="KEGG" id="crq:GCK72_009170"/>
<evidence type="ECO:0000313" key="2">
    <source>
        <dbReference type="EMBL" id="KAF1760917.1"/>
    </source>
</evidence>
<sequence>MSFSTERTKKRSSSVTSSEMSWAVQMNEVTLKERRKLVKGFTDFLESSGRMESDMYEALKAAYKGNERQSEVLVEPVKKYCHELRERFEELGGERWPLEIIGIMRENGVETVEELRELCEKGVEMVPGGIVENANKAQDELALSQDAWNEERETLFRELNKLKEEKRLAEEAVSKYKKTLKEERKASSELRGLLRKQESEPKKAGHSRDTKEVPVPSRLEVVRKWSPGYSDDEFSRHGRRGEFSDSERSWGEDWKSGRSSRYSARNEVMMGMVASMGRMMKALALTEPKTFDGTGDFKEFKRAFLLKYQQERPIAELFVEFERKLRKRQGEAEALHEFDCLQKAPGQKLWEYLVEVEKWSKKAYPEVEKATLSQMKTTKLMRATEDDDMLQSVLVAKRLELPLAAQYDQLKDIVLQRENEKLRKQKERMGRLGDQRNSDGRRSPEGSNDGDRKTVGERRDSGAKMKCFTCGGIGHGSWQCVSKRVDKVQIQEGTVENALKIDTKNFSPFS</sequence>
<evidence type="ECO:0000313" key="3">
    <source>
        <dbReference type="Proteomes" id="UP000483820"/>
    </source>
</evidence>
<protein>
    <recommendedName>
        <fullName evidence="4">CCHC-type domain-containing protein</fullName>
    </recommendedName>
</protein>
<name>A0A6A5H0Y1_CAERE</name>
<feature type="region of interest" description="Disordered" evidence="1">
    <location>
        <begin position="187"/>
        <end position="215"/>
    </location>
</feature>